<evidence type="ECO:0000256" key="1">
    <source>
        <dbReference type="SAM" id="MobiDB-lite"/>
    </source>
</evidence>
<sequence>MHKQVRSTPIPRSSNHCADPLRFNVHLNSDREREREKRRSTKEKRRENCFQRMHEASAISDHNKLTSLHSSLVLHPLYERLELPVQLIYVLVLRLILINPLRVHSLHRNRFKRCITSRFSLLFHLAPFGFGAACHRRLLLHRARFNRSRFRLGVATIKSELFVVGFLVGVVGGGGEEAEQAGVPGDEQEEGVAEEEHGLPADEVVEVMEKGRGELDGKETDVAGVAIREDQEEDGDGEEESDEGVIDGSSAPRLLRCVHHTVS</sequence>
<name>A0A8D7FFF1_MUSAM</name>
<feature type="region of interest" description="Disordered" evidence="1">
    <location>
        <begin position="212"/>
        <end position="252"/>
    </location>
</feature>
<feature type="region of interest" description="Disordered" evidence="1">
    <location>
        <begin position="177"/>
        <end position="196"/>
    </location>
</feature>
<dbReference type="EMBL" id="HG996468">
    <property type="protein sequence ID" value="CAG1851429.1"/>
    <property type="molecule type" value="Genomic_DNA"/>
</dbReference>
<reference evidence="2" key="1">
    <citation type="submission" date="2021-03" db="EMBL/GenBank/DDBJ databases">
        <authorList>
            <consortium name="Genoscope - CEA"/>
            <person name="William W."/>
        </authorList>
    </citation>
    <scope>NUCLEOTIDE SEQUENCE</scope>
    <source>
        <strain evidence="2">Doubled-haploid Pahang</strain>
    </source>
</reference>
<protein>
    <submittedName>
        <fullName evidence="2">(wild Malaysian banana) hypothetical protein</fullName>
    </submittedName>
</protein>
<proteinExistence type="predicted"/>
<gene>
    <name evidence="2" type="ORF">GSMUA_191370.1</name>
</gene>
<evidence type="ECO:0000313" key="2">
    <source>
        <dbReference type="EMBL" id="CAG1851429.1"/>
    </source>
</evidence>
<feature type="region of interest" description="Disordered" evidence="1">
    <location>
        <begin position="28"/>
        <end position="47"/>
    </location>
</feature>
<organism evidence="2">
    <name type="scientific">Musa acuminata subsp. malaccensis</name>
    <name type="common">Wild banana</name>
    <name type="synonym">Musa malaccensis</name>
    <dbReference type="NCBI Taxonomy" id="214687"/>
    <lineage>
        <taxon>Eukaryota</taxon>
        <taxon>Viridiplantae</taxon>
        <taxon>Streptophyta</taxon>
        <taxon>Embryophyta</taxon>
        <taxon>Tracheophyta</taxon>
        <taxon>Spermatophyta</taxon>
        <taxon>Magnoliopsida</taxon>
        <taxon>Liliopsida</taxon>
        <taxon>Zingiberales</taxon>
        <taxon>Musaceae</taxon>
        <taxon>Musa</taxon>
    </lineage>
</organism>
<feature type="compositionally biased region" description="Acidic residues" evidence="1">
    <location>
        <begin position="230"/>
        <end position="245"/>
    </location>
</feature>
<feature type="compositionally biased region" description="Basic and acidic residues" evidence="1">
    <location>
        <begin position="212"/>
        <end position="221"/>
    </location>
</feature>
<feature type="compositionally biased region" description="Basic and acidic residues" evidence="1">
    <location>
        <begin position="28"/>
        <end position="37"/>
    </location>
</feature>
<accession>A0A8D7FFF1</accession>
<feature type="non-terminal residue" evidence="2">
    <location>
        <position position="263"/>
    </location>
</feature>
<dbReference type="AlphaFoldDB" id="A0A8D7FFF1"/>